<evidence type="ECO:0000256" key="1">
    <source>
        <dbReference type="SAM" id="Coils"/>
    </source>
</evidence>
<keyword evidence="1" id="KW-0175">Coiled coil</keyword>
<dbReference type="PANTHER" id="PTHR33067:SF15">
    <property type="entry name" value="RNA-DIRECTED DNA POLYMERASE"/>
    <property type="match status" value="1"/>
</dbReference>
<proteinExistence type="predicted"/>
<evidence type="ECO:0008006" key="4">
    <source>
        <dbReference type="Google" id="ProtNLM"/>
    </source>
</evidence>
<organism evidence="2 3">
    <name type="scientific">Lactuca sativa</name>
    <name type="common">Garden lettuce</name>
    <dbReference type="NCBI Taxonomy" id="4236"/>
    <lineage>
        <taxon>Eukaryota</taxon>
        <taxon>Viridiplantae</taxon>
        <taxon>Streptophyta</taxon>
        <taxon>Embryophyta</taxon>
        <taxon>Tracheophyta</taxon>
        <taxon>Spermatophyta</taxon>
        <taxon>Magnoliopsida</taxon>
        <taxon>eudicotyledons</taxon>
        <taxon>Gunneridae</taxon>
        <taxon>Pentapetalae</taxon>
        <taxon>asterids</taxon>
        <taxon>campanulids</taxon>
        <taxon>Asterales</taxon>
        <taxon>Asteraceae</taxon>
        <taxon>Cichorioideae</taxon>
        <taxon>Cichorieae</taxon>
        <taxon>Lactucinae</taxon>
        <taxon>Lactuca</taxon>
    </lineage>
</organism>
<accession>A0A9R1XWH9</accession>
<keyword evidence="3" id="KW-1185">Reference proteome</keyword>
<dbReference type="Proteomes" id="UP000235145">
    <property type="component" value="Unassembled WGS sequence"/>
</dbReference>
<protein>
    <recommendedName>
        <fullName evidence="4">Aspartic peptidase DDI1-type domain-containing protein</fullName>
    </recommendedName>
</protein>
<comment type="caution">
    <text evidence="2">The sequence shown here is derived from an EMBL/GenBank/DDBJ whole genome shotgun (WGS) entry which is preliminary data.</text>
</comment>
<dbReference type="Gene3D" id="2.40.70.10">
    <property type="entry name" value="Acid Proteases"/>
    <property type="match status" value="1"/>
</dbReference>
<dbReference type="PANTHER" id="PTHR33067">
    <property type="entry name" value="RNA-DIRECTED DNA POLYMERASE-RELATED"/>
    <property type="match status" value="1"/>
</dbReference>
<name>A0A9R1XWH9_LACSA</name>
<dbReference type="InterPro" id="IPR021109">
    <property type="entry name" value="Peptidase_aspartic_dom_sf"/>
</dbReference>
<gene>
    <name evidence="2" type="ORF">LSAT_V11C100046180</name>
</gene>
<evidence type="ECO:0000313" key="3">
    <source>
        <dbReference type="Proteomes" id="UP000235145"/>
    </source>
</evidence>
<feature type="coiled-coil region" evidence="1">
    <location>
        <begin position="387"/>
        <end position="432"/>
    </location>
</feature>
<dbReference type="CDD" id="cd00303">
    <property type="entry name" value="retropepsin_like"/>
    <property type="match status" value="1"/>
</dbReference>
<evidence type="ECO:0000313" key="2">
    <source>
        <dbReference type="EMBL" id="KAJ0224569.1"/>
    </source>
</evidence>
<reference evidence="2 3" key="1">
    <citation type="journal article" date="2017" name="Nat. Commun.">
        <title>Genome assembly with in vitro proximity ligation data and whole-genome triplication in lettuce.</title>
        <authorList>
            <person name="Reyes-Chin-Wo S."/>
            <person name="Wang Z."/>
            <person name="Yang X."/>
            <person name="Kozik A."/>
            <person name="Arikit S."/>
            <person name="Song C."/>
            <person name="Xia L."/>
            <person name="Froenicke L."/>
            <person name="Lavelle D.O."/>
            <person name="Truco M.J."/>
            <person name="Xia R."/>
            <person name="Zhu S."/>
            <person name="Xu C."/>
            <person name="Xu H."/>
            <person name="Xu X."/>
            <person name="Cox K."/>
            <person name="Korf I."/>
            <person name="Meyers B.C."/>
            <person name="Michelmore R.W."/>
        </authorList>
    </citation>
    <scope>NUCLEOTIDE SEQUENCE [LARGE SCALE GENOMIC DNA]</scope>
    <source>
        <strain evidence="3">cv. Salinas</strain>
        <tissue evidence="2">Seedlings</tissue>
    </source>
</reference>
<dbReference type="AlphaFoldDB" id="A0A9R1XWH9"/>
<dbReference type="EMBL" id="NBSK02000001">
    <property type="protein sequence ID" value="KAJ0224569.1"/>
    <property type="molecule type" value="Genomic_DNA"/>
</dbReference>
<sequence>MALEDIVKSLATSTQAFQTETRPNIKNLDQQVSQLATSVGRLESQGKLPGHTENNPKHNVSAIFLRSGKTYEGPSSSEPENKEAEEFEEVLVEEESEKLEEKETPTLPKPILKEYKPLPPFPSRLKSIKHERADEDIMDIFRKVEVNIPLLDVIKHIPCYAKFLKELCVSKKKLKSNETIKAGENISLILKKGLPPKYKDPGIFSVPCKLGKLYFPKAMLDLGASVNDLPYSIFEKLKMGSLQKTETIIQLADHSTVHPKGVLEDVLVQVGGLIFPADFSILEMGNLDTSDSNSIILGIPFMKTAKTKIDVFAGTLSMEFDEEVVNFKINNDDFPSENISINYMGTSSPLLEDCCQCSNVFVQEKFLDRNSSDSISKELAEDKLGEVEEVEMTFATEEESNKNLKRKMFLDKEEVRDVISDMNLKRKEFEENNFGKKSESNLKDIFEDNLDSFQSVEQVLDPPILPYLKGSGVTRKTVELQRSPNHTS</sequence>